<name>A0AAN9KEP5_CANGL</name>
<dbReference type="Proteomes" id="UP001367508">
    <property type="component" value="Unassembled WGS sequence"/>
</dbReference>
<proteinExistence type="predicted"/>
<evidence type="ECO:0000313" key="2">
    <source>
        <dbReference type="EMBL" id="KAK7314893.1"/>
    </source>
</evidence>
<reference evidence="2 3" key="1">
    <citation type="submission" date="2024-01" db="EMBL/GenBank/DDBJ databases">
        <title>The genomes of 5 underutilized Papilionoideae crops provide insights into root nodulation and disease resistanc.</title>
        <authorList>
            <person name="Jiang F."/>
        </authorList>
    </citation>
    <scope>NUCLEOTIDE SEQUENCE [LARGE SCALE GENOMIC DNA]</scope>
    <source>
        <strain evidence="2">LVBAO_FW01</strain>
        <tissue evidence="2">Leaves</tissue>
    </source>
</reference>
<dbReference type="EMBL" id="JAYMYQ010000008">
    <property type="protein sequence ID" value="KAK7314893.1"/>
    <property type="molecule type" value="Genomic_DNA"/>
</dbReference>
<keyword evidence="3" id="KW-1185">Reference proteome</keyword>
<dbReference type="AlphaFoldDB" id="A0AAN9KEP5"/>
<organism evidence="2 3">
    <name type="scientific">Canavalia gladiata</name>
    <name type="common">Sword bean</name>
    <name type="synonym">Dolichos gladiatus</name>
    <dbReference type="NCBI Taxonomy" id="3824"/>
    <lineage>
        <taxon>Eukaryota</taxon>
        <taxon>Viridiplantae</taxon>
        <taxon>Streptophyta</taxon>
        <taxon>Embryophyta</taxon>
        <taxon>Tracheophyta</taxon>
        <taxon>Spermatophyta</taxon>
        <taxon>Magnoliopsida</taxon>
        <taxon>eudicotyledons</taxon>
        <taxon>Gunneridae</taxon>
        <taxon>Pentapetalae</taxon>
        <taxon>rosids</taxon>
        <taxon>fabids</taxon>
        <taxon>Fabales</taxon>
        <taxon>Fabaceae</taxon>
        <taxon>Papilionoideae</taxon>
        <taxon>50 kb inversion clade</taxon>
        <taxon>NPAAA clade</taxon>
        <taxon>indigoferoid/millettioid clade</taxon>
        <taxon>Phaseoleae</taxon>
        <taxon>Canavalia</taxon>
    </lineage>
</organism>
<feature type="compositionally biased region" description="Basic residues" evidence="1">
    <location>
        <begin position="13"/>
        <end position="22"/>
    </location>
</feature>
<comment type="caution">
    <text evidence="2">The sequence shown here is derived from an EMBL/GenBank/DDBJ whole genome shotgun (WGS) entry which is preliminary data.</text>
</comment>
<feature type="region of interest" description="Disordered" evidence="1">
    <location>
        <begin position="1"/>
        <end position="28"/>
    </location>
</feature>
<gene>
    <name evidence="2" type="ORF">VNO77_33423</name>
</gene>
<evidence type="ECO:0000313" key="3">
    <source>
        <dbReference type="Proteomes" id="UP001367508"/>
    </source>
</evidence>
<sequence>MHIVSKTLMMPNRKTHLNRPRIRPIGTTNGSDSSLSVIATLHCKSPLYIALAHTYQFVNFSGRRKVG</sequence>
<evidence type="ECO:0000256" key="1">
    <source>
        <dbReference type="SAM" id="MobiDB-lite"/>
    </source>
</evidence>
<protein>
    <submittedName>
        <fullName evidence="2">Uncharacterized protein</fullName>
    </submittedName>
</protein>
<accession>A0AAN9KEP5</accession>